<reference evidence="1 2" key="1">
    <citation type="submission" date="2016-10" db="EMBL/GenBank/DDBJ databases">
        <authorList>
            <person name="de Groot N.N."/>
        </authorList>
    </citation>
    <scope>NUCLEOTIDE SEQUENCE [LARGE SCALE GENOMIC DNA]</scope>
    <source>
        <strain evidence="1 2">DSM 20581</strain>
    </source>
</reference>
<dbReference type="AlphaFoldDB" id="A0A1I5VAA8"/>
<protein>
    <recommendedName>
        <fullName evidence="3">Camelysin metallo-endopeptidase</fullName>
    </recommendedName>
</protein>
<evidence type="ECO:0000313" key="2">
    <source>
        <dbReference type="Proteomes" id="UP000199136"/>
    </source>
</evidence>
<dbReference type="OrthoDB" id="2156977at2"/>
<dbReference type="RefSeq" id="WP_092479484.1">
    <property type="nucleotide sequence ID" value="NZ_FOXW01000001.1"/>
</dbReference>
<keyword evidence="2" id="KW-1185">Reference proteome</keyword>
<dbReference type="EMBL" id="FOXW01000001">
    <property type="protein sequence ID" value="SFQ03876.1"/>
    <property type="molecule type" value="Genomic_DNA"/>
</dbReference>
<gene>
    <name evidence="1" type="ORF">SAMN04488506_0419</name>
</gene>
<evidence type="ECO:0000313" key="1">
    <source>
        <dbReference type="EMBL" id="SFQ03876.1"/>
    </source>
</evidence>
<sequence>MKNIKKFYPLIVGLVLLISVAAYGTRAYFSDSTSEDAGINLTLGNVDITARSGDWIYIPDVENEQLTASGTTSIGETIKDKNNFGKEDNIAKGVVLKNARPGDAFKKTFTFENTGSLDQVLTFDSKDNKTDGIFVVSWEKTGLDESESIILAPKEEFTATMTVTVDLTNAEQEYNEVTAKHVDSNNFVGKTVEVKTKQTNVTAAE</sequence>
<dbReference type="Proteomes" id="UP000199136">
    <property type="component" value="Unassembled WGS sequence"/>
</dbReference>
<organism evidence="1 2">
    <name type="scientific">Desemzia incerta</name>
    <dbReference type="NCBI Taxonomy" id="82801"/>
    <lineage>
        <taxon>Bacteria</taxon>
        <taxon>Bacillati</taxon>
        <taxon>Bacillota</taxon>
        <taxon>Bacilli</taxon>
        <taxon>Lactobacillales</taxon>
        <taxon>Carnobacteriaceae</taxon>
        <taxon>Desemzia</taxon>
    </lineage>
</organism>
<evidence type="ECO:0008006" key="3">
    <source>
        <dbReference type="Google" id="ProtNLM"/>
    </source>
</evidence>
<accession>A0A1I5VAA8</accession>
<proteinExistence type="predicted"/>
<name>A0A1I5VAA8_9LACT</name>